<evidence type="ECO:0000256" key="15">
    <source>
        <dbReference type="ARBA" id="ARBA00023136"/>
    </source>
</evidence>
<feature type="transmembrane region" description="Helical" evidence="17">
    <location>
        <begin position="20"/>
        <end position="38"/>
    </location>
</feature>
<keyword evidence="12 17" id="KW-0520">NAD</keyword>
<evidence type="ECO:0000256" key="10">
    <source>
        <dbReference type="ARBA" id="ARBA00022982"/>
    </source>
</evidence>
<feature type="transmembrane region" description="Helical" evidence="17">
    <location>
        <begin position="414"/>
        <end position="434"/>
    </location>
</feature>
<comment type="function">
    <text evidence="1">Core subunit of the mitochondrial membrane respiratory chain NADH dehydrogenase (Complex I) that is believed to belong to the minimal assembly required for catalysis. Complex I functions in the transfer of electrons from NADH to the respiratory chain. The immediate electron acceptor for the enzyme is believed to be ubiquinone.</text>
</comment>
<dbReference type="AlphaFoldDB" id="A0A0U1Z022"/>
<keyword evidence="13 17" id="KW-0830">Ubiquinone</keyword>
<dbReference type="GO" id="GO:0003954">
    <property type="term" value="F:NADH dehydrogenase activity"/>
    <property type="evidence" value="ECO:0007669"/>
    <property type="project" value="TreeGrafter"/>
</dbReference>
<dbReference type="GO" id="GO:0042773">
    <property type="term" value="P:ATP synthesis coupled electron transport"/>
    <property type="evidence" value="ECO:0007669"/>
    <property type="project" value="InterPro"/>
</dbReference>
<dbReference type="GO" id="GO:0008137">
    <property type="term" value="F:NADH dehydrogenase (ubiquinone) activity"/>
    <property type="evidence" value="ECO:0007669"/>
    <property type="project" value="UniProtKB-UniRule"/>
</dbReference>
<dbReference type="GO" id="GO:0048039">
    <property type="term" value="F:ubiquinone binding"/>
    <property type="evidence" value="ECO:0007669"/>
    <property type="project" value="TreeGrafter"/>
</dbReference>
<feature type="transmembrane region" description="Helical" evidence="17">
    <location>
        <begin position="216"/>
        <end position="235"/>
    </location>
</feature>
<dbReference type="InterPro" id="IPR000260">
    <property type="entry name" value="NADH4_N"/>
</dbReference>
<evidence type="ECO:0000256" key="13">
    <source>
        <dbReference type="ARBA" id="ARBA00023075"/>
    </source>
</evidence>
<comment type="subcellular location">
    <subcellularLocation>
        <location evidence="2 17">Mitochondrion membrane</location>
        <topology evidence="2 17">Multi-pass membrane protein</topology>
    </subcellularLocation>
</comment>
<keyword evidence="6 17" id="KW-0813">Transport</keyword>
<evidence type="ECO:0000256" key="9">
    <source>
        <dbReference type="ARBA" id="ARBA00022967"/>
    </source>
</evidence>
<keyword evidence="11 17" id="KW-1133">Transmembrane helix</keyword>
<evidence type="ECO:0000256" key="5">
    <source>
        <dbReference type="ARBA" id="ARBA00021006"/>
    </source>
</evidence>
<feature type="transmembrane region" description="Helical" evidence="17">
    <location>
        <begin position="110"/>
        <end position="131"/>
    </location>
</feature>
<evidence type="ECO:0000256" key="7">
    <source>
        <dbReference type="ARBA" id="ARBA00022660"/>
    </source>
</evidence>
<comment type="function">
    <text evidence="17">Core subunit of the mitochondrial membrane respiratory chain NADH dehydrogenase (Complex I) which catalyzes electron transfer from NADH through the respiratory chain, using ubiquinone as an electron acceptor. Essential for the catalytic activity and assembly of complex I.</text>
</comment>
<evidence type="ECO:0000313" key="20">
    <source>
        <dbReference type="EMBL" id="AJH66246.1"/>
    </source>
</evidence>
<evidence type="ECO:0000256" key="4">
    <source>
        <dbReference type="ARBA" id="ARBA00012944"/>
    </source>
</evidence>
<dbReference type="EMBL" id="KP192479">
    <property type="protein sequence ID" value="AJH66246.1"/>
    <property type="molecule type" value="Genomic_DNA"/>
</dbReference>
<dbReference type="PRINTS" id="PR01437">
    <property type="entry name" value="NUOXDRDTASE4"/>
</dbReference>
<keyword evidence="15 17" id="KW-0472">Membrane</keyword>
<keyword evidence="8 17" id="KW-0812">Transmembrane</keyword>
<feature type="transmembrane region" description="Helical" evidence="17">
    <location>
        <begin position="85"/>
        <end position="104"/>
    </location>
</feature>
<dbReference type="EC" id="7.1.1.2" evidence="4 17"/>
<evidence type="ECO:0000259" key="18">
    <source>
        <dbReference type="Pfam" id="PF00361"/>
    </source>
</evidence>
<dbReference type="PANTHER" id="PTHR43507:SF20">
    <property type="entry name" value="NADH-UBIQUINONE OXIDOREDUCTASE CHAIN 4"/>
    <property type="match status" value="1"/>
</dbReference>
<feature type="transmembrane region" description="Helical" evidence="17">
    <location>
        <begin position="50"/>
        <end position="73"/>
    </location>
</feature>
<protein>
    <recommendedName>
        <fullName evidence="5 17">NADH-ubiquinone oxidoreductase chain 4</fullName>
        <ecNumber evidence="4 17">7.1.1.2</ecNumber>
    </recommendedName>
</protein>
<accession>A0A0U1Z022</accession>
<feature type="domain" description="NADH:ubiquinone oxidoreductase chain 4 N-terminal" evidence="19">
    <location>
        <begin position="1"/>
        <end position="103"/>
    </location>
</feature>
<feature type="transmembrane region" description="Helical" evidence="17">
    <location>
        <begin position="143"/>
        <end position="162"/>
    </location>
</feature>
<evidence type="ECO:0000256" key="3">
    <source>
        <dbReference type="ARBA" id="ARBA00009025"/>
    </source>
</evidence>
<evidence type="ECO:0000256" key="11">
    <source>
        <dbReference type="ARBA" id="ARBA00022989"/>
    </source>
</evidence>
<keyword evidence="10 17" id="KW-0249">Electron transport</keyword>
<dbReference type="PANTHER" id="PTHR43507">
    <property type="entry name" value="NADH-UBIQUINONE OXIDOREDUCTASE CHAIN 4"/>
    <property type="match status" value="1"/>
</dbReference>
<comment type="catalytic activity">
    <reaction evidence="16 17">
        <text>a ubiquinone + NADH + 5 H(+)(in) = a ubiquinol + NAD(+) + 4 H(+)(out)</text>
        <dbReference type="Rhea" id="RHEA:29091"/>
        <dbReference type="Rhea" id="RHEA-COMP:9565"/>
        <dbReference type="Rhea" id="RHEA-COMP:9566"/>
        <dbReference type="ChEBI" id="CHEBI:15378"/>
        <dbReference type="ChEBI" id="CHEBI:16389"/>
        <dbReference type="ChEBI" id="CHEBI:17976"/>
        <dbReference type="ChEBI" id="CHEBI:57540"/>
        <dbReference type="ChEBI" id="CHEBI:57945"/>
        <dbReference type="EC" id="7.1.1.2"/>
    </reaction>
</comment>
<dbReference type="Pfam" id="PF00361">
    <property type="entry name" value="Proton_antipo_M"/>
    <property type="match status" value="1"/>
</dbReference>
<dbReference type="GO" id="GO:0031966">
    <property type="term" value="C:mitochondrial membrane"/>
    <property type="evidence" value="ECO:0007669"/>
    <property type="project" value="UniProtKB-SubCell"/>
</dbReference>
<feature type="transmembrane region" description="Helical" evidence="17">
    <location>
        <begin position="182"/>
        <end position="204"/>
    </location>
</feature>
<evidence type="ECO:0000256" key="2">
    <source>
        <dbReference type="ARBA" id="ARBA00004225"/>
    </source>
</evidence>
<feature type="transmembrane region" description="Helical" evidence="17">
    <location>
        <begin position="301"/>
        <end position="322"/>
    </location>
</feature>
<geneLocation type="mitochondrion" evidence="20"/>
<dbReference type="GO" id="GO:0015990">
    <property type="term" value="P:electron transport coupled proton transport"/>
    <property type="evidence" value="ECO:0007669"/>
    <property type="project" value="TreeGrafter"/>
</dbReference>
<evidence type="ECO:0000256" key="17">
    <source>
        <dbReference type="RuleBase" id="RU003297"/>
    </source>
</evidence>
<evidence type="ECO:0000259" key="19">
    <source>
        <dbReference type="Pfam" id="PF01059"/>
    </source>
</evidence>
<gene>
    <name evidence="20" type="primary">nad4</name>
</gene>
<evidence type="ECO:0000256" key="1">
    <source>
        <dbReference type="ARBA" id="ARBA00003257"/>
    </source>
</evidence>
<comment type="similarity">
    <text evidence="3 17">Belongs to the complex I subunit 4 family.</text>
</comment>
<sequence length="450" mass="53031">MMKFLFMMIFMIPLCFMKNMFWLVQMMLFFMMFLFMNLNLNIMCFFNMSYMFYCDIISFGLILLSIWICSLMIMAGESLFKLNFYFNFFLFNVIFLLIMLYLTFSVLNLLLFYFFFEASLIPTLLLIIGWGYQPERIQAGMYLLFYTLFGSLPLLMGIIYIFNDLNTMTIYFLKFFNMNMYLLYISMIFAFLVKMPMYFVHLWLPKAHVEAPVSGSMILAGIMLKLGGYGLLRVMIFLQEVNLKLNYIWIIISLVGGLFISMKCFCQVDMKSLIAYSSVAHMSMVIGGIMVMNYWGFIGSYILMISHGLCSSGMFCLANINYERLHSRSLYINSGMMNFMPSMSLWWFLLLSSNMAAPPSLNLLGEISLINSLVSWSNISMILLMMISFFSAGYSLYLYSYIQHGKYFQGLYSFYVWFISWVFIIIFALISFKYDNFKGWFYFYLILNKK</sequence>
<dbReference type="Pfam" id="PF01059">
    <property type="entry name" value="Oxidored_q5_N"/>
    <property type="match status" value="1"/>
</dbReference>
<evidence type="ECO:0000256" key="16">
    <source>
        <dbReference type="ARBA" id="ARBA00049551"/>
    </source>
</evidence>
<dbReference type="InterPro" id="IPR003918">
    <property type="entry name" value="NADH_UbQ_OxRdtase"/>
</dbReference>
<keyword evidence="14 17" id="KW-0496">Mitochondrion</keyword>
<name>A0A0U1Z022_BOMMO</name>
<evidence type="ECO:0000256" key="14">
    <source>
        <dbReference type="ARBA" id="ARBA00023128"/>
    </source>
</evidence>
<proteinExistence type="inferred from homology"/>
<keyword evidence="9" id="KW-1278">Translocase</keyword>
<evidence type="ECO:0000256" key="6">
    <source>
        <dbReference type="ARBA" id="ARBA00022448"/>
    </source>
</evidence>
<organism evidence="20">
    <name type="scientific">Bombyx mori</name>
    <name type="common">Silk moth</name>
    <dbReference type="NCBI Taxonomy" id="7091"/>
    <lineage>
        <taxon>Eukaryota</taxon>
        <taxon>Metazoa</taxon>
        <taxon>Ecdysozoa</taxon>
        <taxon>Arthropoda</taxon>
        <taxon>Hexapoda</taxon>
        <taxon>Insecta</taxon>
        <taxon>Pterygota</taxon>
        <taxon>Neoptera</taxon>
        <taxon>Endopterygota</taxon>
        <taxon>Lepidoptera</taxon>
        <taxon>Glossata</taxon>
        <taxon>Ditrysia</taxon>
        <taxon>Bombycoidea</taxon>
        <taxon>Bombycidae</taxon>
        <taxon>Bombycinae</taxon>
        <taxon>Bombyx</taxon>
    </lineage>
</organism>
<evidence type="ECO:0000256" key="8">
    <source>
        <dbReference type="ARBA" id="ARBA00022692"/>
    </source>
</evidence>
<feature type="transmembrane region" description="Helical" evidence="17">
    <location>
        <begin position="247"/>
        <end position="266"/>
    </location>
</feature>
<feature type="transmembrane region" description="Helical" evidence="17">
    <location>
        <begin position="381"/>
        <end position="402"/>
    </location>
</feature>
<feature type="domain" description="NADH:quinone oxidoreductase/Mrp antiporter transmembrane" evidence="18">
    <location>
        <begin position="108"/>
        <end position="390"/>
    </location>
</feature>
<evidence type="ECO:0000256" key="12">
    <source>
        <dbReference type="ARBA" id="ARBA00023027"/>
    </source>
</evidence>
<feature type="transmembrane region" description="Helical" evidence="17">
    <location>
        <begin position="273"/>
        <end position="295"/>
    </location>
</feature>
<dbReference type="InterPro" id="IPR001750">
    <property type="entry name" value="ND/Mrp_TM"/>
</dbReference>
<reference evidence="20" key="1">
    <citation type="journal article" date="2015" name="Mitochondrial DNA">
        <title>The complete mitochondrial genome of Bombyx mori strain Yu5 (Lepidoptera: Bombycidae).</title>
        <authorList>
            <person name="Zhang Y.L."/>
            <person name="Zhao J.H."/>
            <person name="Zhou Q.M."/>
        </authorList>
    </citation>
    <scope>NUCLEOTIDE SEQUENCE</scope>
    <source>
        <strain evidence="20">Yu5</strain>
    </source>
</reference>
<keyword evidence="7 17" id="KW-0679">Respiratory chain</keyword>